<accession>A0ABV5A9B5</accession>
<comment type="caution">
    <text evidence="1">The sequence shown here is derived from an EMBL/GenBank/DDBJ whole genome shotgun (WGS) entry which is preliminary data.</text>
</comment>
<evidence type="ECO:0000313" key="2">
    <source>
        <dbReference type="Proteomes" id="UP001579974"/>
    </source>
</evidence>
<name>A0ABV5A9B5_9BACL</name>
<dbReference type="Proteomes" id="UP001579974">
    <property type="component" value="Unassembled WGS sequence"/>
</dbReference>
<reference evidence="1 2" key="1">
    <citation type="journal article" date="2024" name="Int. J. Mol. Sci.">
        <title>Exploration of Alicyclobacillus spp. Genome in Search of Antibiotic Resistance.</title>
        <authorList>
            <person name="Bucka-Kolendo J."/>
            <person name="Kiousi D.E."/>
            <person name="Dekowska A."/>
            <person name="Mikolajczuk-Szczyrba A."/>
            <person name="Karadedos D.M."/>
            <person name="Michael P."/>
            <person name="Galanis A."/>
            <person name="Sokolowska B."/>
        </authorList>
    </citation>
    <scope>NUCLEOTIDE SEQUENCE [LARGE SCALE GENOMIC DNA]</scope>
    <source>
        <strain evidence="1 2">KKP 3000</strain>
    </source>
</reference>
<evidence type="ECO:0000313" key="1">
    <source>
        <dbReference type="EMBL" id="MFB5188875.1"/>
    </source>
</evidence>
<gene>
    <name evidence="1" type="ORF">KKP3000_001309</name>
</gene>
<keyword evidence="2" id="KW-1185">Reference proteome</keyword>
<sequence length="81" mass="8795">MPVLILSGSVNSNTPQQNAGVFVGQVNMGGWDANEKESVAQSGIFGFFSVTSGYNILNDNFEFIDGMINDQDLKISYELNV</sequence>
<organism evidence="1 2">
    <name type="scientific">Alicyclobacillus fastidiosus</name>
    <dbReference type="NCBI Taxonomy" id="392011"/>
    <lineage>
        <taxon>Bacteria</taxon>
        <taxon>Bacillati</taxon>
        <taxon>Bacillota</taxon>
        <taxon>Bacilli</taxon>
        <taxon>Bacillales</taxon>
        <taxon>Alicyclobacillaceae</taxon>
        <taxon>Alicyclobacillus</taxon>
    </lineage>
</organism>
<proteinExistence type="predicted"/>
<dbReference type="EMBL" id="JBDXSU010000001">
    <property type="protein sequence ID" value="MFB5188875.1"/>
    <property type="molecule type" value="Genomic_DNA"/>
</dbReference>
<protein>
    <submittedName>
        <fullName evidence="1">Uncharacterized protein</fullName>
    </submittedName>
</protein>